<dbReference type="PANTHER" id="PTHR33332">
    <property type="entry name" value="REVERSE TRANSCRIPTASE DOMAIN-CONTAINING PROTEIN"/>
    <property type="match status" value="1"/>
</dbReference>
<dbReference type="GeneTree" id="ENSGT01010000222343"/>
<reference evidence="2" key="5">
    <citation type="submission" date="2025-09" db="UniProtKB">
        <authorList>
            <consortium name="Ensembl"/>
        </authorList>
    </citation>
    <scope>IDENTIFICATION</scope>
</reference>
<dbReference type="Proteomes" id="UP000314986">
    <property type="component" value="Unassembled WGS sequence"/>
</dbReference>
<name>A0A4W3HD14_CALMI</name>
<dbReference type="Ensembl" id="ENSCMIT00000015115.1">
    <property type="protein sequence ID" value="ENSCMIP00000014803.1"/>
    <property type="gene ID" value="ENSCMIG00000007277.1"/>
</dbReference>
<evidence type="ECO:0000259" key="1">
    <source>
        <dbReference type="PROSITE" id="PS50878"/>
    </source>
</evidence>
<evidence type="ECO:0000313" key="2">
    <source>
        <dbReference type="Ensembl" id="ENSCMIP00000014803.1"/>
    </source>
</evidence>
<dbReference type="InterPro" id="IPR000477">
    <property type="entry name" value="RT_dom"/>
</dbReference>
<keyword evidence="3" id="KW-1185">Reference proteome</keyword>
<dbReference type="CDD" id="cd01650">
    <property type="entry name" value="RT_nLTR_like"/>
    <property type="match status" value="1"/>
</dbReference>
<organism evidence="2 3">
    <name type="scientific">Callorhinchus milii</name>
    <name type="common">Ghost shark</name>
    <dbReference type="NCBI Taxonomy" id="7868"/>
    <lineage>
        <taxon>Eukaryota</taxon>
        <taxon>Metazoa</taxon>
        <taxon>Chordata</taxon>
        <taxon>Craniata</taxon>
        <taxon>Vertebrata</taxon>
        <taxon>Chondrichthyes</taxon>
        <taxon>Holocephali</taxon>
        <taxon>Chimaeriformes</taxon>
        <taxon>Callorhinchidae</taxon>
        <taxon>Callorhinchus</taxon>
    </lineage>
</organism>
<reference evidence="3" key="3">
    <citation type="journal article" date="2014" name="Nature">
        <title>Elephant shark genome provides unique insights into gnathostome evolution.</title>
        <authorList>
            <consortium name="International Elephant Shark Genome Sequencing Consortium"/>
            <person name="Venkatesh B."/>
            <person name="Lee A.P."/>
            <person name="Ravi V."/>
            <person name="Maurya A.K."/>
            <person name="Lian M.M."/>
            <person name="Swann J.B."/>
            <person name="Ohta Y."/>
            <person name="Flajnik M.F."/>
            <person name="Sutoh Y."/>
            <person name="Kasahara M."/>
            <person name="Hoon S."/>
            <person name="Gangu V."/>
            <person name="Roy S.W."/>
            <person name="Irimia M."/>
            <person name="Korzh V."/>
            <person name="Kondrychyn I."/>
            <person name="Lim Z.W."/>
            <person name="Tay B.H."/>
            <person name="Tohari S."/>
            <person name="Kong K.W."/>
            <person name="Ho S."/>
            <person name="Lorente-Galdos B."/>
            <person name="Quilez J."/>
            <person name="Marques-Bonet T."/>
            <person name="Raney B.J."/>
            <person name="Ingham P.W."/>
            <person name="Tay A."/>
            <person name="Hillier L.W."/>
            <person name="Minx P."/>
            <person name="Boehm T."/>
            <person name="Wilson R.K."/>
            <person name="Brenner S."/>
            <person name="Warren W.C."/>
        </authorList>
    </citation>
    <scope>NUCLEOTIDE SEQUENCE [LARGE SCALE GENOMIC DNA]</scope>
</reference>
<sequence length="299" mass="33418">MPILKKPSLDHSLLPNYRPISNLPFFSKVLERIVASQLCSFLSRHSLLEPLQSGFRATHSTETALVKVTNDILSICDQGSLCLLILFDFFAAFNTVNHSILIHCLSSHLNLHSAVLDWFRFYLSHRLHFISSNGFSSSPQTISCSAPQGSVLGPLLFNIYMLSLGDIIRRHGVNFHMYKDDTQLYLSASILDSRTTAVLTECLSDIKSWMRANFLQLNVNKTKALLMAPVSTMTRSAFRHLCNVAQLHHCLSPQAAETLIHAFITSRLDDVNSQLVGLPNSSLHRLQIIQDSAARVLSC</sequence>
<dbReference type="InParanoid" id="A0A4W3HD14"/>
<feature type="domain" description="Reverse transcriptase" evidence="1">
    <location>
        <begin position="1"/>
        <end position="237"/>
    </location>
</feature>
<dbReference type="AlphaFoldDB" id="A0A4W3HD14"/>
<dbReference type="SUPFAM" id="SSF56672">
    <property type="entry name" value="DNA/RNA polymerases"/>
    <property type="match status" value="1"/>
</dbReference>
<reference evidence="3" key="1">
    <citation type="journal article" date="2006" name="Science">
        <title>Ancient noncoding elements conserved in the human genome.</title>
        <authorList>
            <person name="Venkatesh B."/>
            <person name="Kirkness E.F."/>
            <person name="Loh Y.H."/>
            <person name="Halpern A.L."/>
            <person name="Lee A.P."/>
            <person name="Johnson J."/>
            <person name="Dandona N."/>
            <person name="Viswanathan L.D."/>
            <person name="Tay A."/>
            <person name="Venter J.C."/>
            <person name="Strausberg R.L."/>
            <person name="Brenner S."/>
        </authorList>
    </citation>
    <scope>NUCLEOTIDE SEQUENCE [LARGE SCALE GENOMIC DNA]</scope>
</reference>
<protein>
    <recommendedName>
        <fullName evidence="1">Reverse transcriptase domain-containing protein</fullName>
    </recommendedName>
</protein>
<reference evidence="3" key="2">
    <citation type="journal article" date="2007" name="PLoS Biol.">
        <title>Survey sequencing and comparative analysis of the elephant shark (Callorhinchus milii) genome.</title>
        <authorList>
            <person name="Venkatesh B."/>
            <person name="Kirkness E.F."/>
            <person name="Loh Y.H."/>
            <person name="Halpern A.L."/>
            <person name="Lee A.P."/>
            <person name="Johnson J."/>
            <person name="Dandona N."/>
            <person name="Viswanathan L.D."/>
            <person name="Tay A."/>
            <person name="Venter J.C."/>
            <person name="Strausberg R.L."/>
            <person name="Brenner S."/>
        </authorList>
    </citation>
    <scope>NUCLEOTIDE SEQUENCE [LARGE SCALE GENOMIC DNA]</scope>
</reference>
<dbReference type="PROSITE" id="PS50878">
    <property type="entry name" value="RT_POL"/>
    <property type="match status" value="1"/>
</dbReference>
<proteinExistence type="predicted"/>
<reference evidence="2" key="4">
    <citation type="submission" date="2025-08" db="UniProtKB">
        <authorList>
            <consortium name="Ensembl"/>
        </authorList>
    </citation>
    <scope>IDENTIFICATION</scope>
</reference>
<dbReference type="Pfam" id="PF00078">
    <property type="entry name" value="RVT_1"/>
    <property type="match status" value="1"/>
</dbReference>
<dbReference type="InterPro" id="IPR043502">
    <property type="entry name" value="DNA/RNA_pol_sf"/>
</dbReference>
<accession>A0A4W3HD14</accession>
<evidence type="ECO:0000313" key="3">
    <source>
        <dbReference type="Proteomes" id="UP000314986"/>
    </source>
</evidence>